<dbReference type="SUPFAM" id="SSF89895">
    <property type="entry name" value="FYSH domain"/>
    <property type="match status" value="1"/>
</dbReference>
<proteinExistence type="predicted"/>
<evidence type="ECO:0000313" key="4">
    <source>
        <dbReference type="Proteomes" id="UP001161757"/>
    </source>
</evidence>
<gene>
    <name evidence="3" type="ORF">HRR80_000206</name>
</gene>
<feature type="domain" description="Ribosome maturation protein SDO1/SBDS N-terminal" evidence="2">
    <location>
        <begin position="10"/>
        <end position="97"/>
    </location>
</feature>
<dbReference type="Pfam" id="PF01172">
    <property type="entry name" value="SBDS_N"/>
    <property type="match status" value="1"/>
</dbReference>
<dbReference type="Gene3D" id="3.30.1250.10">
    <property type="entry name" value="Ribosome maturation protein SBDS, N-terminal domain"/>
    <property type="match status" value="1"/>
</dbReference>
<dbReference type="InterPro" id="IPR036786">
    <property type="entry name" value="Ribosome_mat_SBDS_N_sf"/>
</dbReference>
<reference evidence="3" key="1">
    <citation type="submission" date="2023-01" db="EMBL/GenBank/DDBJ databases">
        <title>Exophiala dermititidis isolated from Cystic Fibrosis Patient.</title>
        <authorList>
            <person name="Kurbessoian T."/>
            <person name="Crocker A."/>
            <person name="Murante D."/>
            <person name="Hogan D.A."/>
            <person name="Stajich J.E."/>
        </authorList>
    </citation>
    <scope>NUCLEOTIDE SEQUENCE</scope>
    <source>
        <strain evidence="3">Ex8</strain>
    </source>
</reference>
<comment type="caution">
    <text evidence="3">The sequence shown here is derived from an EMBL/GenBank/DDBJ whole genome shotgun (WGS) entry which is preliminary data.</text>
</comment>
<evidence type="ECO:0000256" key="1">
    <source>
        <dbReference type="SAM" id="MobiDB-lite"/>
    </source>
</evidence>
<dbReference type="InterPro" id="IPR039100">
    <property type="entry name" value="Sdo1/SBDS-like"/>
</dbReference>
<dbReference type="InterPro" id="IPR019783">
    <property type="entry name" value="SDO1/SBDS_N"/>
</dbReference>
<dbReference type="AlphaFoldDB" id="A0AAN6IYI4"/>
<accession>A0AAN6IYI4</accession>
<feature type="region of interest" description="Disordered" evidence="1">
    <location>
        <begin position="91"/>
        <end position="121"/>
    </location>
</feature>
<organism evidence="3 4">
    <name type="scientific">Exophiala dermatitidis</name>
    <name type="common">Black yeast-like fungus</name>
    <name type="synonym">Wangiella dermatitidis</name>
    <dbReference type="NCBI Taxonomy" id="5970"/>
    <lineage>
        <taxon>Eukaryota</taxon>
        <taxon>Fungi</taxon>
        <taxon>Dikarya</taxon>
        <taxon>Ascomycota</taxon>
        <taxon>Pezizomycotina</taxon>
        <taxon>Eurotiomycetes</taxon>
        <taxon>Chaetothyriomycetidae</taxon>
        <taxon>Chaetothyriales</taxon>
        <taxon>Herpotrichiellaceae</taxon>
        <taxon>Exophiala</taxon>
    </lineage>
</organism>
<dbReference type="PANTHER" id="PTHR10927:SF2">
    <property type="entry name" value="RESTRICTION OF TELOMERE CAPPING PROTEIN 3"/>
    <property type="match status" value="1"/>
</dbReference>
<evidence type="ECO:0000313" key="3">
    <source>
        <dbReference type="EMBL" id="KAJ8995432.1"/>
    </source>
</evidence>
<name>A0AAN6IYI4_EXODE</name>
<dbReference type="EMBL" id="JAJGCB010000001">
    <property type="protein sequence ID" value="KAJ8995432.1"/>
    <property type="molecule type" value="Genomic_DNA"/>
</dbReference>
<dbReference type="Proteomes" id="UP001161757">
    <property type="component" value="Unassembled WGS sequence"/>
</dbReference>
<evidence type="ECO:0000259" key="2">
    <source>
        <dbReference type="Pfam" id="PF01172"/>
    </source>
</evidence>
<sequence>MTKSNTARGNLTKVFYKGETDDFIVIVESPEDLAAWKKDKSIPLAQVVNSFKIMVTHKHGAQGQMDGASKASLENEFGTSDEDQIIRKILEEGQPQTVPVSEKPGTRNETKGAGRQGHPNA</sequence>
<dbReference type="PANTHER" id="PTHR10927">
    <property type="entry name" value="RIBOSOME MATURATION PROTEIN SBDS"/>
    <property type="match status" value="1"/>
</dbReference>
<protein>
    <recommendedName>
        <fullName evidence="2">Ribosome maturation protein SDO1/SBDS N-terminal domain-containing protein</fullName>
    </recommendedName>
</protein>